<dbReference type="EMBL" id="CASHSV030000002">
    <property type="protein sequence ID" value="CAJ2636379.1"/>
    <property type="molecule type" value="Genomic_DNA"/>
</dbReference>
<protein>
    <submittedName>
        <fullName evidence="1">Uncharacterized protein</fullName>
    </submittedName>
</protein>
<proteinExistence type="predicted"/>
<sequence length="374" mass="43670">MMMENSTSIDRISNIPDDILCHILSFLPTKDSFSTTLLSKRWSSLFKLLTALDFSDYSVSDNKESYLHFWQFVDTITLSTQLIKRILLTITCHRHHDCFKFDSWIETIKRHPVENLQISFSILLPSSIFRFSTLVVLKLSKVTISVDNISVNLPSLKTLHLFLVYFKNRDNFNNVLNGCPILEDFKTDIYNRSRGYTDNLKILSNLITTNIWTYILDVPICKAIQNVHFLILDINRFNHTDFPIFRNLIQLELSVTNLKRLDDVVELLRHCPKLQIFSFEKMEAPRDLFIKWKYPNSVPECISSYLKSCTVNYVGCPDELRFAKYILQNARLLEIMKIDMRATLDPRLSRTYVLEELTSCPRISPQCKLSTIPC</sequence>
<evidence type="ECO:0000313" key="1">
    <source>
        <dbReference type="EMBL" id="CAJ2636379.1"/>
    </source>
</evidence>
<reference evidence="1" key="1">
    <citation type="submission" date="2023-10" db="EMBL/GenBank/DDBJ databases">
        <authorList>
            <person name="Rodriguez Cubillos JULIANA M."/>
            <person name="De Vega J."/>
        </authorList>
    </citation>
    <scope>NUCLEOTIDE SEQUENCE</scope>
</reference>
<keyword evidence="2" id="KW-1185">Reference proteome</keyword>
<evidence type="ECO:0000313" key="2">
    <source>
        <dbReference type="Proteomes" id="UP001177021"/>
    </source>
</evidence>
<comment type="caution">
    <text evidence="1">The sequence shown here is derived from an EMBL/GenBank/DDBJ whole genome shotgun (WGS) entry which is preliminary data.</text>
</comment>
<dbReference type="Proteomes" id="UP001177021">
    <property type="component" value="Unassembled WGS sequence"/>
</dbReference>
<organism evidence="1 2">
    <name type="scientific">Trifolium pratense</name>
    <name type="common">Red clover</name>
    <dbReference type="NCBI Taxonomy" id="57577"/>
    <lineage>
        <taxon>Eukaryota</taxon>
        <taxon>Viridiplantae</taxon>
        <taxon>Streptophyta</taxon>
        <taxon>Embryophyta</taxon>
        <taxon>Tracheophyta</taxon>
        <taxon>Spermatophyta</taxon>
        <taxon>Magnoliopsida</taxon>
        <taxon>eudicotyledons</taxon>
        <taxon>Gunneridae</taxon>
        <taxon>Pentapetalae</taxon>
        <taxon>rosids</taxon>
        <taxon>fabids</taxon>
        <taxon>Fabales</taxon>
        <taxon>Fabaceae</taxon>
        <taxon>Papilionoideae</taxon>
        <taxon>50 kb inversion clade</taxon>
        <taxon>NPAAA clade</taxon>
        <taxon>Hologalegina</taxon>
        <taxon>IRL clade</taxon>
        <taxon>Trifolieae</taxon>
        <taxon>Trifolium</taxon>
    </lineage>
</organism>
<accession>A0ACB0IVQ2</accession>
<gene>
    <name evidence="1" type="ORF">MILVUS5_LOCUS6887</name>
</gene>
<name>A0ACB0IVQ2_TRIPR</name>